<dbReference type="PRINTS" id="PR00039">
    <property type="entry name" value="HTHLYSR"/>
</dbReference>
<proteinExistence type="inferred from homology"/>
<dbReference type="PANTHER" id="PTHR30126">
    <property type="entry name" value="HTH-TYPE TRANSCRIPTIONAL REGULATOR"/>
    <property type="match status" value="1"/>
</dbReference>
<dbReference type="InterPro" id="IPR000847">
    <property type="entry name" value="LysR_HTH_N"/>
</dbReference>
<dbReference type="EMBL" id="JAGIOO010000001">
    <property type="protein sequence ID" value="MBP2476918.1"/>
    <property type="molecule type" value="Genomic_DNA"/>
</dbReference>
<evidence type="ECO:0000259" key="5">
    <source>
        <dbReference type="PROSITE" id="PS50931"/>
    </source>
</evidence>
<sequence length="303" mass="31553">MSTRPDTESLALLVLLGETGSLGQAAARLGISQPAASKRLATLERRLGLSLVERDTTGSRLTEAGRMVSGWAERVLAELDVLLHGVEALREQRAGQLSVAASMTVAEHLVPGWITELRRAEPGLHIGLQVTNSTAVGGLVVRGAVDLGFVEGPAVPRGLRTRLVAADRLAVVVAPSHPWAKRRRPVGPADLAGTPLVVRERGSGTRETLEAALERAGSVKVQALVELGSTTAVRGAVAAGSGPAVLSVLAVEADLLAGRLTEVPVTGVDLRRRLRAVWVAGRVLSPPAAALLAVAARTPRPVR</sequence>
<comment type="similarity">
    <text evidence="1">Belongs to the LysR transcriptional regulatory family.</text>
</comment>
<evidence type="ECO:0000256" key="3">
    <source>
        <dbReference type="ARBA" id="ARBA00023125"/>
    </source>
</evidence>
<dbReference type="PANTHER" id="PTHR30126:SF39">
    <property type="entry name" value="HTH-TYPE TRANSCRIPTIONAL REGULATOR CYSL"/>
    <property type="match status" value="1"/>
</dbReference>
<dbReference type="Gene3D" id="3.40.190.10">
    <property type="entry name" value="Periplasmic binding protein-like II"/>
    <property type="match status" value="2"/>
</dbReference>
<keyword evidence="3" id="KW-0238">DNA-binding</keyword>
<feature type="domain" description="HTH lysR-type" evidence="5">
    <location>
        <begin position="5"/>
        <end position="62"/>
    </location>
</feature>
<evidence type="ECO:0000256" key="2">
    <source>
        <dbReference type="ARBA" id="ARBA00023015"/>
    </source>
</evidence>
<keyword evidence="7" id="KW-1185">Reference proteome</keyword>
<evidence type="ECO:0000256" key="1">
    <source>
        <dbReference type="ARBA" id="ARBA00009437"/>
    </source>
</evidence>
<dbReference type="InterPro" id="IPR036390">
    <property type="entry name" value="WH_DNA-bd_sf"/>
</dbReference>
<name>A0ABS5AK22_9PSEU</name>
<dbReference type="Pfam" id="PF00126">
    <property type="entry name" value="HTH_1"/>
    <property type="match status" value="1"/>
</dbReference>
<dbReference type="InterPro" id="IPR036388">
    <property type="entry name" value="WH-like_DNA-bd_sf"/>
</dbReference>
<reference evidence="6 7" key="1">
    <citation type="submission" date="2021-03" db="EMBL/GenBank/DDBJ databases">
        <title>Sequencing the genomes of 1000 actinobacteria strains.</title>
        <authorList>
            <person name="Klenk H.-P."/>
        </authorList>
    </citation>
    <scope>NUCLEOTIDE SEQUENCE [LARGE SCALE GENOMIC DNA]</scope>
    <source>
        <strain evidence="6 7">DSM 44580</strain>
    </source>
</reference>
<organism evidence="6 7">
    <name type="scientific">Crossiella equi</name>
    <dbReference type="NCBI Taxonomy" id="130796"/>
    <lineage>
        <taxon>Bacteria</taxon>
        <taxon>Bacillati</taxon>
        <taxon>Actinomycetota</taxon>
        <taxon>Actinomycetes</taxon>
        <taxon>Pseudonocardiales</taxon>
        <taxon>Pseudonocardiaceae</taxon>
        <taxon>Crossiella</taxon>
    </lineage>
</organism>
<dbReference type="Gene3D" id="1.10.10.10">
    <property type="entry name" value="Winged helix-like DNA-binding domain superfamily/Winged helix DNA-binding domain"/>
    <property type="match status" value="1"/>
</dbReference>
<evidence type="ECO:0000313" key="6">
    <source>
        <dbReference type="EMBL" id="MBP2476918.1"/>
    </source>
</evidence>
<dbReference type="RefSeq" id="WP_086787796.1">
    <property type="nucleotide sequence ID" value="NZ_JAGIOO010000001.1"/>
</dbReference>
<gene>
    <name evidence="6" type="ORF">JOF53_005790</name>
</gene>
<dbReference type="Pfam" id="PF03466">
    <property type="entry name" value="LysR_substrate"/>
    <property type="match status" value="1"/>
</dbReference>
<evidence type="ECO:0000313" key="7">
    <source>
        <dbReference type="Proteomes" id="UP001519363"/>
    </source>
</evidence>
<dbReference type="PROSITE" id="PS50931">
    <property type="entry name" value="HTH_LYSR"/>
    <property type="match status" value="1"/>
</dbReference>
<dbReference type="InterPro" id="IPR005119">
    <property type="entry name" value="LysR_subst-bd"/>
</dbReference>
<protein>
    <submittedName>
        <fullName evidence="6">Molybdate transport repressor ModE-like protein</fullName>
    </submittedName>
</protein>
<dbReference type="Proteomes" id="UP001519363">
    <property type="component" value="Unassembled WGS sequence"/>
</dbReference>
<accession>A0ABS5AK22</accession>
<dbReference type="SUPFAM" id="SSF53850">
    <property type="entry name" value="Periplasmic binding protein-like II"/>
    <property type="match status" value="1"/>
</dbReference>
<dbReference type="SUPFAM" id="SSF46785">
    <property type="entry name" value="Winged helix' DNA-binding domain"/>
    <property type="match status" value="1"/>
</dbReference>
<keyword evidence="4" id="KW-0804">Transcription</keyword>
<keyword evidence="2" id="KW-0805">Transcription regulation</keyword>
<evidence type="ECO:0000256" key="4">
    <source>
        <dbReference type="ARBA" id="ARBA00023163"/>
    </source>
</evidence>
<comment type="caution">
    <text evidence="6">The sequence shown here is derived from an EMBL/GenBank/DDBJ whole genome shotgun (WGS) entry which is preliminary data.</text>
</comment>